<reference evidence="1" key="1">
    <citation type="submission" date="2023-11" db="EMBL/GenBank/DDBJ databases">
        <authorList>
            <person name="Poullet M."/>
        </authorList>
    </citation>
    <scope>NUCLEOTIDE SEQUENCE</scope>
    <source>
        <strain evidence="1">E1834</strain>
    </source>
</reference>
<proteinExistence type="predicted"/>
<evidence type="ECO:0000313" key="1">
    <source>
        <dbReference type="EMBL" id="CAK5039284.1"/>
    </source>
</evidence>
<sequence length="251" mass="29114">MGWLKTVDDYYTGANPSIFNVGVQYILSTVVAALNKNPSRRFSYAETGFLTMWLEDKYSEEIENMRKLIVEKGGWTQPDEACTHYYELIDQYRNCGVPKVAWQIDPFGHSSEHGNMLINIGYEALFFSRMHYLELENRIKNKSLEMLWQTDENGDATRPLFTSTFFKVPQGFCFDPTCPYPDFIIDNPELEGYNIDQKLNDFLNIVNEQVKVQRHNHVLISMGGNFTYSNAELWFNNLDKLILAGNKKVNI</sequence>
<organism evidence="1 2">
    <name type="scientific">Meloidogyne enterolobii</name>
    <name type="common">Root-knot nematode worm</name>
    <name type="synonym">Meloidogyne mayaguensis</name>
    <dbReference type="NCBI Taxonomy" id="390850"/>
    <lineage>
        <taxon>Eukaryota</taxon>
        <taxon>Metazoa</taxon>
        <taxon>Ecdysozoa</taxon>
        <taxon>Nematoda</taxon>
        <taxon>Chromadorea</taxon>
        <taxon>Rhabditida</taxon>
        <taxon>Tylenchina</taxon>
        <taxon>Tylenchomorpha</taxon>
        <taxon>Tylenchoidea</taxon>
        <taxon>Meloidogynidae</taxon>
        <taxon>Meloidogyninae</taxon>
        <taxon>Meloidogyne</taxon>
    </lineage>
</organism>
<dbReference type="Proteomes" id="UP001497535">
    <property type="component" value="Unassembled WGS sequence"/>
</dbReference>
<name>A0ACB0YB46_MELEN</name>
<comment type="caution">
    <text evidence="1">The sequence shown here is derived from an EMBL/GenBank/DDBJ whole genome shotgun (WGS) entry which is preliminary data.</text>
</comment>
<protein>
    <submittedName>
        <fullName evidence="1">Uncharacterized protein</fullName>
    </submittedName>
</protein>
<dbReference type="EMBL" id="CAVMJV010000009">
    <property type="protein sequence ID" value="CAK5039284.1"/>
    <property type="molecule type" value="Genomic_DNA"/>
</dbReference>
<accession>A0ACB0YB46</accession>
<evidence type="ECO:0000313" key="2">
    <source>
        <dbReference type="Proteomes" id="UP001497535"/>
    </source>
</evidence>
<keyword evidence="2" id="KW-1185">Reference proteome</keyword>
<gene>
    <name evidence="1" type="ORF">MENTE1834_LOCUS9883</name>
</gene>